<dbReference type="InterPro" id="IPR036873">
    <property type="entry name" value="Rhodanese-like_dom_sf"/>
</dbReference>
<dbReference type="CDD" id="cd00158">
    <property type="entry name" value="RHOD"/>
    <property type="match status" value="1"/>
</dbReference>
<dbReference type="InterPro" id="IPR036390">
    <property type="entry name" value="WH_DNA-bd_sf"/>
</dbReference>
<dbReference type="Pfam" id="PF00581">
    <property type="entry name" value="Rhodanese"/>
    <property type="match status" value="1"/>
</dbReference>
<evidence type="ECO:0000313" key="5">
    <source>
        <dbReference type="Proteomes" id="UP000612808"/>
    </source>
</evidence>
<dbReference type="Pfam" id="PF01022">
    <property type="entry name" value="HTH_5"/>
    <property type="match status" value="1"/>
</dbReference>
<dbReference type="InterPro" id="IPR011991">
    <property type="entry name" value="ArsR-like_HTH"/>
</dbReference>
<dbReference type="PROSITE" id="PS00380">
    <property type="entry name" value="RHODANESE_1"/>
    <property type="match status" value="1"/>
</dbReference>
<dbReference type="Proteomes" id="UP000612808">
    <property type="component" value="Unassembled WGS sequence"/>
</dbReference>
<dbReference type="RefSeq" id="WP_203663971.1">
    <property type="nucleotide sequence ID" value="NZ_BAAAZM010000023.1"/>
</dbReference>
<feature type="compositionally biased region" description="Basic and acidic residues" evidence="1">
    <location>
        <begin position="1"/>
        <end position="12"/>
    </location>
</feature>
<dbReference type="InterPro" id="IPR001307">
    <property type="entry name" value="Thiosulphate_STrfase_CS"/>
</dbReference>
<dbReference type="InterPro" id="IPR001763">
    <property type="entry name" value="Rhodanese-like_dom"/>
</dbReference>
<feature type="domain" description="HTH arsR-type" evidence="3">
    <location>
        <begin position="30"/>
        <end position="124"/>
    </location>
</feature>
<dbReference type="SMART" id="SM00450">
    <property type="entry name" value="RHOD"/>
    <property type="match status" value="1"/>
</dbReference>
<organism evidence="4 5">
    <name type="scientific">Actinocatenispora rupis</name>
    <dbReference type="NCBI Taxonomy" id="519421"/>
    <lineage>
        <taxon>Bacteria</taxon>
        <taxon>Bacillati</taxon>
        <taxon>Actinomycetota</taxon>
        <taxon>Actinomycetes</taxon>
        <taxon>Micromonosporales</taxon>
        <taxon>Micromonosporaceae</taxon>
        <taxon>Actinocatenispora</taxon>
    </lineage>
</organism>
<dbReference type="PANTHER" id="PTHR43031:SF1">
    <property type="entry name" value="PYRIDINE NUCLEOTIDE-DISULPHIDE OXIDOREDUCTASE"/>
    <property type="match status" value="1"/>
</dbReference>
<dbReference type="PROSITE" id="PS50987">
    <property type="entry name" value="HTH_ARSR_2"/>
    <property type="match status" value="1"/>
</dbReference>
<protein>
    <submittedName>
        <fullName evidence="4">Transcriptional regulator</fullName>
    </submittedName>
</protein>
<sequence length="245" mass="27032">MSPHHESARPRPSEPTGDPGTADPTDRPWLDTPVYEQLSRLGKALSNPARLRLLDLLLQGEHTVEELAAASRMTVKNTSAQLQLLRAVQLVTTRRDGVRIHYRLAGPSVVEFIGRFQGFAEQTLADLHVELTRLWSQPGGMERLSVDELRERLARGGTVLVDVRERDEYVRGHLPGAVSVPLAELRERMAELPADADVVAYCEGPYCFASAHAVQYFAAAGRSVHRIDGGLAEWVRSGGDLVPEE</sequence>
<dbReference type="EMBL" id="BOMB01000044">
    <property type="protein sequence ID" value="GID15595.1"/>
    <property type="molecule type" value="Genomic_DNA"/>
</dbReference>
<dbReference type="NCBIfam" id="NF033788">
    <property type="entry name" value="HTH_metalloreg"/>
    <property type="match status" value="1"/>
</dbReference>
<keyword evidence="5" id="KW-1185">Reference proteome</keyword>
<dbReference type="Gene3D" id="3.40.250.10">
    <property type="entry name" value="Rhodanese-like domain"/>
    <property type="match status" value="1"/>
</dbReference>
<dbReference type="CDD" id="cd00090">
    <property type="entry name" value="HTH_ARSR"/>
    <property type="match status" value="1"/>
</dbReference>
<feature type="domain" description="Rhodanese" evidence="2">
    <location>
        <begin position="154"/>
        <end position="243"/>
    </location>
</feature>
<dbReference type="PANTHER" id="PTHR43031">
    <property type="entry name" value="FAD-DEPENDENT OXIDOREDUCTASE"/>
    <property type="match status" value="1"/>
</dbReference>
<evidence type="ECO:0000313" key="4">
    <source>
        <dbReference type="EMBL" id="GID15595.1"/>
    </source>
</evidence>
<dbReference type="GO" id="GO:0004792">
    <property type="term" value="F:thiosulfate-cyanide sulfurtransferase activity"/>
    <property type="evidence" value="ECO:0007669"/>
    <property type="project" value="InterPro"/>
</dbReference>
<evidence type="ECO:0000259" key="3">
    <source>
        <dbReference type="PROSITE" id="PS50987"/>
    </source>
</evidence>
<evidence type="ECO:0000256" key="1">
    <source>
        <dbReference type="SAM" id="MobiDB-lite"/>
    </source>
</evidence>
<dbReference type="SMART" id="SM00418">
    <property type="entry name" value="HTH_ARSR"/>
    <property type="match status" value="1"/>
</dbReference>
<gene>
    <name evidence="4" type="ORF">Aru02nite_64840</name>
</gene>
<evidence type="ECO:0000259" key="2">
    <source>
        <dbReference type="PROSITE" id="PS50206"/>
    </source>
</evidence>
<dbReference type="AlphaFoldDB" id="A0A8J3JBY6"/>
<dbReference type="Gene3D" id="1.10.10.10">
    <property type="entry name" value="Winged helix-like DNA-binding domain superfamily/Winged helix DNA-binding domain"/>
    <property type="match status" value="1"/>
</dbReference>
<accession>A0A8J3JBY6</accession>
<dbReference type="InterPro" id="IPR036388">
    <property type="entry name" value="WH-like_DNA-bd_sf"/>
</dbReference>
<name>A0A8J3JBY6_9ACTN</name>
<feature type="region of interest" description="Disordered" evidence="1">
    <location>
        <begin position="1"/>
        <end position="30"/>
    </location>
</feature>
<dbReference type="InterPro" id="IPR001845">
    <property type="entry name" value="HTH_ArsR_DNA-bd_dom"/>
</dbReference>
<dbReference type="PROSITE" id="PS50206">
    <property type="entry name" value="RHODANESE_3"/>
    <property type="match status" value="1"/>
</dbReference>
<dbReference type="PRINTS" id="PR00778">
    <property type="entry name" value="HTHARSR"/>
</dbReference>
<dbReference type="InterPro" id="IPR050229">
    <property type="entry name" value="GlpE_sulfurtransferase"/>
</dbReference>
<dbReference type="SUPFAM" id="SSF46785">
    <property type="entry name" value="Winged helix' DNA-binding domain"/>
    <property type="match status" value="1"/>
</dbReference>
<dbReference type="SUPFAM" id="SSF52821">
    <property type="entry name" value="Rhodanese/Cell cycle control phosphatase"/>
    <property type="match status" value="1"/>
</dbReference>
<reference evidence="4" key="1">
    <citation type="submission" date="2021-01" db="EMBL/GenBank/DDBJ databases">
        <title>Whole genome shotgun sequence of Actinocatenispora rupis NBRC 107355.</title>
        <authorList>
            <person name="Komaki H."/>
            <person name="Tamura T."/>
        </authorList>
    </citation>
    <scope>NUCLEOTIDE SEQUENCE</scope>
    <source>
        <strain evidence="4">NBRC 107355</strain>
    </source>
</reference>
<proteinExistence type="predicted"/>
<dbReference type="GO" id="GO:0003700">
    <property type="term" value="F:DNA-binding transcription factor activity"/>
    <property type="evidence" value="ECO:0007669"/>
    <property type="project" value="InterPro"/>
</dbReference>
<comment type="caution">
    <text evidence="4">The sequence shown here is derived from an EMBL/GenBank/DDBJ whole genome shotgun (WGS) entry which is preliminary data.</text>
</comment>